<feature type="domain" description="Class II aldolase/adducin N-terminal" evidence="3">
    <location>
        <begin position="12"/>
        <end position="186"/>
    </location>
</feature>
<dbReference type="PANTHER" id="PTHR22789:SF0">
    <property type="entry name" value="3-OXO-TETRONATE 4-PHOSPHATE DECARBOXYLASE-RELATED"/>
    <property type="match status" value="1"/>
</dbReference>
<organism evidence="4 5">
    <name type="scientific">Corallococcus coralloides</name>
    <name type="common">Myxococcus coralloides</name>
    <dbReference type="NCBI Taxonomy" id="184914"/>
    <lineage>
        <taxon>Bacteria</taxon>
        <taxon>Pseudomonadati</taxon>
        <taxon>Myxococcota</taxon>
        <taxon>Myxococcia</taxon>
        <taxon>Myxococcales</taxon>
        <taxon>Cystobacterineae</taxon>
        <taxon>Myxococcaceae</taxon>
        <taxon>Corallococcus</taxon>
    </lineage>
</organism>
<dbReference type="EMBL" id="CP034669">
    <property type="protein sequence ID" value="QAT88190.1"/>
    <property type="molecule type" value="Genomic_DNA"/>
</dbReference>
<evidence type="ECO:0000256" key="1">
    <source>
        <dbReference type="ARBA" id="ARBA00022723"/>
    </source>
</evidence>
<sequence>MSGVGGHQALREAMVATSRRMNTSGLNQGTSGNLSQRVEGGFLLTPSGMNYETMTPEDLVLMRFDGSHEGHRKPSTEWQLHRDILQARPEVGAVLHTHSMFSTTLACLRRGIPAFHYMVSAAGGTDIRCAEYATFGTPELARHMMVALEGRKACLLANHGMVALGVDLAAAWKLAVEVETLAAMYWRALQLGEPVVLDDAEMERVFQQFRGYGQ</sequence>
<protein>
    <submittedName>
        <fullName evidence="4">L-fuculose phosphate aldolase</fullName>
    </submittedName>
</protein>
<gene>
    <name evidence="4" type="primary">fucA</name>
    <name evidence="4" type="ORF">EJ065_6665</name>
</gene>
<proteinExistence type="predicted"/>
<dbReference type="GO" id="GO:0005829">
    <property type="term" value="C:cytosol"/>
    <property type="evidence" value="ECO:0007669"/>
    <property type="project" value="TreeGrafter"/>
</dbReference>
<keyword evidence="2" id="KW-0456">Lyase</keyword>
<dbReference type="Proteomes" id="UP000288758">
    <property type="component" value="Chromosome"/>
</dbReference>
<dbReference type="GO" id="GO:0016832">
    <property type="term" value="F:aldehyde-lyase activity"/>
    <property type="evidence" value="ECO:0007669"/>
    <property type="project" value="TreeGrafter"/>
</dbReference>
<evidence type="ECO:0000313" key="4">
    <source>
        <dbReference type="EMBL" id="QAT88190.1"/>
    </source>
</evidence>
<evidence type="ECO:0000313" key="5">
    <source>
        <dbReference type="Proteomes" id="UP000288758"/>
    </source>
</evidence>
<dbReference type="AlphaFoldDB" id="A0A410S213"/>
<dbReference type="Pfam" id="PF00596">
    <property type="entry name" value="Aldolase_II"/>
    <property type="match status" value="1"/>
</dbReference>
<keyword evidence="1" id="KW-0479">Metal-binding</keyword>
<dbReference type="Gene3D" id="3.40.225.10">
    <property type="entry name" value="Class II aldolase/adducin N-terminal domain"/>
    <property type="match status" value="1"/>
</dbReference>
<reference evidence="4 5" key="1">
    <citation type="submission" date="2018-12" db="EMBL/GenBank/DDBJ databases">
        <title>Complete Genome Sequence of the Corallopyronin A producing Myxobacterium Corallococcus coralloides B035.</title>
        <authorList>
            <person name="Bouhired S.M."/>
            <person name="Rupp O."/>
            <person name="Blom J."/>
            <person name="Schaeberle T.F."/>
            <person name="Kehraus S."/>
            <person name="Schiefer A."/>
            <person name="Pfarr K."/>
            <person name="Goesmann A."/>
            <person name="Hoerauf A."/>
            <person name="Koenig G.M."/>
        </authorList>
    </citation>
    <scope>NUCLEOTIDE SEQUENCE [LARGE SCALE GENOMIC DNA]</scope>
    <source>
        <strain evidence="4 5">B035</strain>
    </source>
</reference>
<dbReference type="InterPro" id="IPR036409">
    <property type="entry name" value="Aldolase_II/adducin_N_sf"/>
</dbReference>
<dbReference type="SMART" id="SM01007">
    <property type="entry name" value="Aldolase_II"/>
    <property type="match status" value="1"/>
</dbReference>
<dbReference type="SUPFAM" id="SSF53639">
    <property type="entry name" value="AraD/HMP-PK domain-like"/>
    <property type="match status" value="1"/>
</dbReference>
<name>A0A410S213_CORCK</name>
<dbReference type="GO" id="GO:0046872">
    <property type="term" value="F:metal ion binding"/>
    <property type="evidence" value="ECO:0007669"/>
    <property type="project" value="UniProtKB-KW"/>
</dbReference>
<dbReference type="RefSeq" id="WP_120617347.1">
    <property type="nucleotide sequence ID" value="NZ_CP034669.1"/>
</dbReference>
<evidence type="ECO:0000256" key="2">
    <source>
        <dbReference type="ARBA" id="ARBA00023239"/>
    </source>
</evidence>
<dbReference type="InterPro" id="IPR050197">
    <property type="entry name" value="Aldolase_class_II_sugar_metab"/>
</dbReference>
<dbReference type="GO" id="GO:0019323">
    <property type="term" value="P:pentose catabolic process"/>
    <property type="evidence" value="ECO:0007669"/>
    <property type="project" value="TreeGrafter"/>
</dbReference>
<dbReference type="InterPro" id="IPR001303">
    <property type="entry name" value="Aldolase_II/adducin_N"/>
</dbReference>
<dbReference type="PANTHER" id="PTHR22789">
    <property type="entry name" value="FUCULOSE PHOSPHATE ALDOLASE"/>
    <property type="match status" value="1"/>
</dbReference>
<accession>A0A410S213</accession>
<evidence type="ECO:0000259" key="3">
    <source>
        <dbReference type="SMART" id="SM01007"/>
    </source>
</evidence>